<comment type="caution">
    <text evidence="2">The sequence shown here is derived from an EMBL/GenBank/DDBJ whole genome shotgun (WGS) entry which is preliminary data.</text>
</comment>
<dbReference type="Proteomes" id="UP000005407">
    <property type="component" value="Unassembled WGS sequence"/>
</dbReference>
<name>I6C8P8_SHIFL</name>
<evidence type="ECO:0000313" key="3">
    <source>
        <dbReference type="Proteomes" id="UP000005407"/>
    </source>
</evidence>
<reference evidence="2 3" key="1">
    <citation type="submission" date="2012-03" db="EMBL/GenBank/DDBJ databases">
        <authorList>
            <person name="Rasko D."/>
            <person name="Redman J."/>
            <person name="Daugherty S.C."/>
            <person name="Tallon L."/>
            <person name="Sadzewicz L."/>
            <person name="Jones K."/>
            <person name="Santana-Cruz I."/>
            <person name="Liu X."/>
        </authorList>
    </citation>
    <scope>NUCLEOTIDE SEQUENCE [LARGE SCALE GENOMIC DNA]</scope>
    <source>
        <strain evidence="2 3">K-315</strain>
    </source>
</reference>
<feature type="signal peptide" evidence="1">
    <location>
        <begin position="1"/>
        <end position="20"/>
    </location>
</feature>
<proteinExistence type="predicted"/>
<gene>
    <name evidence="2" type="ORF">SFK315_4908</name>
</gene>
<dbReference type="EMBL" id="AKMY01000074">
    <property type="protein sequence ID" value="EIQ15890.1"/>
    <property type="molecule type" value="Genomic_DNA"/>
</dbReference>
<evidence type="ECO:0000256" key="1">
    <source>
        <dbReference type="SAM" id="SignalP"/>
    </source>
</evidence>
<keyword evidence="1" id="KW-0732">Signal</keyword>
<feature type="chain" id="PRO_5003702810" description="IS1 encoded protein" evidence="1">
    <location>
        <begin position="21"/>
        <end position="133"/>
    </location>
</feature>
<sequence length="133" mass="14829">MPCFTAMRAEIALMSGSAFAVTHHAFSSGAGRTSDGNGSHASTLKSPSYTKSVSWQHYRASLLHILREMRFDHFQQFRAKVGRREHVAHANHVFVAGHGDFARNVRRSDDDIRAAQLAFVFANRAAIYRVVNV</sequence>
<organism evidence="2 3">
    <name type="scientific">Shigella flexneri K-315</name>
    <dbReference type="NCBI Taxonomy" id="766150"/>
    <lineage>
        <taxon>Bacteria</taxon>
        <taxon>Pseudomonadati</taxon>
        <taxon>Pseudomonadota</taxon>
        <taxon>Gammaproteobacteria</taxon>
        <taxon>Enterobacterales</taxon>
        <taxon>Enterobacteriaceae</taxon>
        <taxon>Shigella</taxon>
    </lineage>
</organism>
<evidence type="ECO:0000313" key="2">
    <source>
        <dbReference type="EMBL" id="EIQ15890.1"/>
    </source>
</evidence>
<dbReference type="AlphaFoldDB" id="I6C8P8"/>
<accession>I6C8P8</accession>
<protein>
    <recommendedName>
        <fullName evidence="4">IS1 encoded protein</fullName>
    </recommendedName>
</protein>
<dbReference type="PATRIC" id="fig|766150.3.peg.4731"/>
<evidence type="ECO:0008006" key="4">
    <source>
        <dbReference type="Google" id="ProtNLM"/>
    </source>
</evidence>